<reference evidence="2 3" key="1">
    <citation type="submission" date="2015-10" db="EMBL/GenBank/DDBJ databases">
        <title>Draft genome sequence of Streptomyces sp. RV15, isolated from a marine sponge.</title>
        <authorList>
            <person name="Ruckert C."/>
            <person name="Abdelmohsen U.R."/>
            <person name="Winkler A."/>
            <person name="Hentschel U."/>
            <person name="Kalinowski J."/>
            <person name="Kampfer P."/>
            <person name="Glaeser S."/>
        </authorList>
    </citation>
    <scope>NUCLEOTIDE SEQUENCE [LARGE SCALE GENOMIC DNA]</scope>
    <source>
        <strain evidence="2 3">RV15</strain>
    </source>
</reference>
<evidence type="ECO:0000313" key="2">
    <source>
        <dbReference type="EMBL" id="KUO20279.1"/>
    </source>
</evidence>
<feature type="region of interest" description="Disordered" evidence="1">
    <location>
        <begin position="38"/>
        <end position="69"/>
    </location>
</feature>
<evidence type="ECO:0008006" key="4">
    <source>
        <dbReference type="Google" id="ProtNLM"/>
    </source>
</evidence>
<gene>
    <name evidence="2" type="ORF">AQJ91_16045</name>
</gene>
<dbReference type="InterPro" id="IPR032716">
    <property type="entry name" value="ACC_epsilon"/>
</dbReference>
<sequence>MDEPTHPQPVFAVVRGRPDAIELAALTAVLLARLRASDEAGEEEPPMAPRAPWDTPHRPRPRVGWTSRT</sequence>
<proteinExistence type="predicted"/>
<dbReference type="GO" id="GO:0004658">
    <property type="term" value="F:propionyl-CoA carboxylase activity"/>
    <property type="evidence" value="ECO:0007669"/>
    <property type="project" value="InterPro"/>
</dbReference>
<name>A0A101V0M4_9ACTN</name>
<organism evidence="2 3">
    <name type="scientific">Streptomyces dysideae</name>
    <dbReference type="NCBI Taxonomy" id="909626"/>
    <lineage>
        <taxon>Bacteria</taxon>
        <taxon>Bacillati</taxon>
        <taxon>Actinomycetota</taxon>
        <taxon>Actinomycetes</taxon>
        <taxon>Kitasatosporales</taxon>
        <taxon>Streptomycetaceae</taxon>
        <taxon>Streptomyces</taxon>
    </lineage>
</organism>
<dbReference type="EMBL" id="LMXB01000041">
    <property type="protein sequence ID" value="KUO20279.1"/>
    <property type="molecule type" value="Genomic_DNA"/>
</dbReference>
<evidence type="ECO:0000313" key="3">
    <source>
        <dbReference type="Proteomes" id="UP000053260"/>
    </source>
</evidence>
<accession>A0A101V0M4</accession>
<protein>
    <recommendedName>
        <fullName evidence="4">Acyl-CoA carboxylase subunit epsilon</fullName>
    </recommendedName>
</protein>
<keyword evidence="3" id="KW-1185">Reference proteome</keyword>
<dbReference type="AlphaFoldDB" id="A0A101V0M4"/>
<dbReference type="STRING" id="909626.AQJ91_16045"/>
<dbReference type="Pfam" id="PF13822">
    <property type="entry name" value="ACC_epsilon"/>
    <property type="match status" value="1"/>
</dbReference>
<dbReference type="GO" id="GO:0003989">
    <property type="term" value="F:acetyl-CoA carboxylase activity"/>
    <property type="evidence" value="ECO:0007669"/>
    <property type="project" value="InterPro"/>
</dbReference>
<dbReference type="Proteomes" id="UP000053260">
    <property type="component" value="Unassembled WGS sequence"/>
</dbReference>
<comment type="caution">
    <text evidence="2">The sequence shown here is derived from an EMBL/GenBank/DDBJ whole genome shotgun (WGS) entry which is preliminary data.</text>
</comment>
<evidence type="ECO:0000256" key="1">
    <source>
        <dbReference type="SAM" id="MobiDB-lite"/>
    </source>
</evidence>